<organism evidence="1 2">
    <name type="scientific">Pseudocercospora eumusae</name>
    <dbReference type="NCBI Taxonomy" id="321146"/>
    <lineage>
        <taxon>Eukaryota</taxon>
        <taxon>Fungi</taxon>
        <taxon>Dikarya</taxon>
        <taxon>Ascomycota</taxon>
        <taxon>Pezizomycotina</taxon>
        <taxon>Dothideomycetes</taxon>
        <taxon>Dothideomycetidae</taxon>
        <taxon>Mycosphaerellales</taxon>
        <taxon>Mycosphaerellaceae</taxon>
        <taxon>Pseudocercospora</taxon>
    </lineage>
</organism>
<reference evidence="1 2" key="1">
    <citation type="submission" date="2015-07" db="EMBL/GenBank/DDBJ databases">
        <title>Comparative genomics of the Sigatoka disease complex on banana suggests a link between parallel evolutionary changes in Pseudocercospora fijiensis and Pseudocercospora eumusae and increased virulence on the banana host.</title>
        <authorList>
            <person name="Chang T.-C."/>
            <person name="Salvucci A."/>
            <person name="Crous P.W."/>
            <person name="Stergiopoulos I."/>
        </authorList>
    </citation>
    <scope>NUCLEOTIDE SEQUENCE [LARGE SCALE GENOMIC DNA]</scope>
    <source>
        <strain evidence="1 2">CBS 114824</strain>
    </source>
</reference>
<dbReference type="AlphaFoldDB" id="A0A139H964"/>
<dbReference type="EMBL" id="LFZN01000102">
    <property type="protein sequence ID" value="KXS98969.1"/>
    <property type="molecule type" value="Genomic_DNA"/>
</dbReference>
<accession>A0A139H964</accession>
<protein>
    <submittedName>
        <fullName evidence="1">Uncharacterized protein</fullName>
    </submittedName>
</protein>
<evidence type="ECO:0000313" key="2">
    <source>
        <dbReference type="Proteomes" id="UP000070133"/>
    </source>
</evidence>
<evidence type="ECO:0000313" key="1">
    <source>
        <dbReference type="EMBL" id="KXS98969.1"/>
    </source>
</evidence>
<gene>
    <name evidence="1" type="ORF">AC578_5005</name>
</gene>
<sequence length="82" mass="9378">MIITPYFKAETQCSLSCTRDSIKVIDDHLAFHKNDQFKTLMIPMKRNVFEEIRTMADSFQASSSEDADLPILPTAVRWIATP</sequence>
<proteinExistence type="predicted"/>
<keyword evidence="2" id="KW-1185">Reference proteome</keyword>
<name>A0A139H964_9PEZI</name>
<dbReference type="Proteomes" id="UP000070133">
    <property type="component" value="Unassembled WGS sequence"/>
</dbReference>
<comment type="caution">
    <text evidence="1">The sequence shown here is derived from an EMBL/GenBank/DDBJ whole genome shotgun (WGS) entry which is preliminary data.</text>
</comment>